<sequence>MLLGNKIGRKIVRIRRERDLSQEDLAHRCNVSQAWINKIEVGKSIPSIKFLYVLSKNLNCDVFDLIPTIEEVKNYV</sequence>
<dbReference type="PANTHER" id="PTHR46797">
    <property type="entry name" value="HTH-TYPE TRANSCRIPTIONAL REGULATOR"/>
    <property type="match status" value="1"/>
</dbReference>
<comment type="caution">
    <text evidence="3">The sequence shown here is derived from an EMBL/GenBank/DDBJ whole genome shotgun (WGS) entry which is preliminary data.</text>
</comment>
<dbReference type="CDD" id="cd00093">
    <property type="entry name" value="HTH_XRE"/>
    <property type="match status" value="1"/>
</dbReference>
<dbReference type="SUPFAM" id="SSF47413">
    <property type="entry name" value="lambda repressor-like DNA-binding domains"/>
    <property type="match status" value="1"/>
</dbReference>
<dbReference type="PANTHER" id="PTHR46797:SF1">
    <property type="entry name" value="METHYLPHOSPHONATE SYNTHASE"/>
    <property type="match status" value="1"/>
</dbReference>
<dbReference type="RefSeq" id="WP_082064888.1">
    <property type="nucleotide sequence ID" value="NZ_BJMU01000043.1"/>
</dbReference>
<dbReference type="Gene3D" id="1.10.260.40">
    <property type="entry name" value="lambda repressor-like DNA-binding domains"/>
    <property type="match status" value="1"/>
</dbReference>
<dbReference type="GO" id="GO:0005829">
    <property type="term" value="C:cytosol"/>
    <property type="evidence" value="ECO:0007669"/>
    <property type="project" value="TreeGrafter"/>
</dbReference>
<dbReference type="InterPro" id="IPR050807">
    <property type="entry name" value="TransReg_Diox_bact_type"/>
</dbReference>
<dbReference type="InterPro" id="IPR010982">
    <property type="entry name" value="Lambda_DNA-bd_dom_sf"/>
</dbReference>
<evidence type="ECO:0000256" key="1">
    <source>
        <dbReference type="ARBA" id="ARBA00023125"/>
    </source>
</evidence>
<organism evidence="3 4">
    <name type="scientific">Acetobacter orleanensis</name>
    <dbReference type="NCBI Taxonomy" id="104099"/>
    <lineage>
        <taxon>Bacteria</taxon>
        <taxon>Pseudomonadati</taxon>
        <taxon>Pseudomonadota</taxon>
        <taxon>Alphaproteobacteria</taxon>
        <taxon>Acetobacterales</taxon>
        <taxon>Acetobacteraceae</taxon>
        <taxon>Acetobacter</taxon>
    </lineage>
</organism>
<evidence type="ECO:0000259" key="2">
    <source>
        <dbReference type="PROSITE" id="PS50943"/>
    </source>
</evidence>
<keyword evidence="4" id="KW-1185">Reference proteome</keyword>
<reference evidence="3 4" key="1">
    <citation type="submission" date="2019-06" db="EMBL/GenBank/DDBJ databases">
        <title>Whole genome shotgun sequence of Acetobacter orleanensis NBRC 13752.</title>
        <authorList>
            <person name="Hosoyama A."/>
            <person name="Uohara A."/>
            <person name="Ohji S."/>
            <person name="Ichikawa N."/>
        </authorList>
    </citation>
    <scope>NUCLEOTIDE SEQUENCE [LARGE SCALE GENOMIC DNA]</scope>
    <source>
        <strain evidence="3 4">NBRC 13752</strain>
    </source>
</reference>
<protein>
    <recommendedName>
        <fullName evidence="2">HTH cro/C1-type domain-containing protein</fullName>
    </recommendedName>
</protein>
<dbReference type="Proteomes" id="UP000317617">
    <property type="component" value="Unassembled WGS sequence"/>
</dbReference>
<evidence type="ECO:0000313" key="3">
    <source>
        <dbReference type="EMBL" id="GEB84158.1"/>
    </source>
</evidence>
<name>A0A4Y3TQU8_9PROT</name>
<dbReference type="EMBL" id="BJMU01000043">
    <property type="protein sequence ID" value="GEB84158.1"/>
    <property type="molecule type" value="Genomic_DNA"/>
</dbReference>
<dbReference type="Pfam" id="PF01381">
    <property type="entry name" value="HTH_3"/>
    <property type="match status" value="1"/>
</dbReference>
<gene>
    <name evidence="3" type="ORF">AOR01nite_26350</name>
</gene>
<feature type="domain" description="HTH cro/C1-type" evidence="2">
    <location>
        <begin position="11"/>
        <end position="65"/>
    </location>
</feature>
<dbReference type="GO" id="GO:0003677">
    <property type="term" value="F:DNA binding"/>
    <property type="evidence" value="ECO:0007669"/>
    <property type="project" value="UniProtKB-KW"/>
</dbReference>
<dbReference type="PROSITE" id="PS50943">
    <property type="entry name" value="HTH_CROC1"/>
    <property type="match status" value="1"/>
</dbReference>
<dbReference type="AlphaFoldDB" id="A0A4Y3TQU8"/>
<evidence type="ECO:0000313" key="4">
    <source>
        <dbReference type="Proteomes" id="UP000317617"/>
    </source>
</evidence>
<dbReference type="SMART" id="SM00530">
    <property type="entry name" value="HTH_XRE"/>
    <property type="match status" value="1"/>
</dbReference>
<dbReference type="GO" id="GO:0003700">
    <property type="term" value="F:DNA-binding transcription factor activity"/>
    <property type="evidence" value="ECO:0007669"/>
    <property type="project" value="TreeGrafter"/>
</dbReference>
<proteinExistence type="predicted"/>
<keyword evidence="1" id="KW-0238">DNA-binding</keyword>
<dbReference type="InterPro" id="IPR001387">
    <property type="entry name" value="Cro/C1-type_HTH"/>
</dbReference>
<dbReference type="OrthoDB" id="2986852at2"/>
<accession>A0A4Y3TQU8</accession>